<dbReference type="EMBL" id="ML996086">
    <property type="protein sequence ID" value="KAF2152212.1"/>
    <property type="molecule type" value="Genomic_DNA"/>
</dbReference>
<proteinExistence type="predicted"/>
<feature type="domain" description="NAD(P)-binding" evidence="1">
    <location>
        <begin position="8"/>
        <end position="192"/>
    </location>
</feature>
<evidence type="ECO:0000313" key="3">
    <source>
        <dbReference type="Proteomes" id="UP000799439"/>
    </source>
</evidence>
<protein>
    <submittedName>
        <fullName evidence="2">NAD(P)-binding protein</fullName>
    </submittedName>
</protein>
<dbReference type="Proteomes" id="UP000799439">
    <property type="component" value="Unassembled WGS sequence"/>
</dbReference>
<dbReference type="Pfam" id="PF13460">
    <property type="entry name" value="NAD_binding_10"/>
    <property type="match status" value="1"/>
</dbReference>
<organism evidence="2 3">
    <name type="scientific">Myriangium duriaei CBS 260.36</name>
    <dbReference type="NCBI Taxonomy" id="1168546"/>
    <lineage>
        <taxon>Eukaryota</taxon>
        <taxon>Fungi</taxon>
        <taxon>Dikarya</taxon>
        <taxon>Ascomycota</taxon>
        <taxon>Pezizomycotina</taxon>
        <taxon>Dothideomycetes</taxon>
        <taxon>Dothideomycetidae</taxon>
        <taxon>Myriangiales</taxon>
        <taxon>Myriangiaceae</taxon>
        <taxon>Myriangium</taxon>
    </lineage>
</organism>
<dbReference type="InterPro" id="IPR051604">
    <property type="entry name" value="Ergot_Alk_Oxidoreductase"/>
</dbReference>
<dbReference type="InterPro" id="IPR016040">
    <property type="entry name" value="NAD(P)-bd_dom"/>
</dbReference>
<dbReference type="OrthoDB" id="419598at2759"/>
<reference evidence="2" key="1">
    <citation type="journal article" date="2020" name="Stud. Mycol.">
        <title>101 Dothideomycetes genomes: a test case for predicting lifestyles and emergence of pathogens.</title>
        <authorList>
            <person name="Haridas S."/>
            <person name="Albert R."/>
            <person name="Binder M."/>
            <person name="Bloem J."/>
            <person name="Labutti K."/>
            <person name="Salamov A."/>
            <person name="Andreopoulos B."/>
            <person name="Baker S."/>
            <person name="Barry K."/>
            <person name="Bills G."/>
            <person name="Bluhm B."/>
            <person name="Cannon C."/>
            <person name="Castanera R."/>
            <person name="Culley D."/>
            <person name="Daum C."/>
            <person name="Ezra D."/>
            <person name="Gonzalez J."/>
            <person name="Henrissat B."/>
            <person name="Kuo A."/>
            <person name="Liang C."/>
            <person name="Lipzen A."/>
            <person name="Lutzoni F."/>
            <person name="Magnuson J."/>
            <person name="Mondo S."/>
            <person name="Nolan M."/>
            <person name="Ohm R."/>
            <person name="Pangilinan J."/>
            <person name="Park H.-J."/>
            <person name="Ramirez L."/>
            <person name="Alfaro M."/>
            <person name="Sun H."/>
            <person name="Tritt A."/>
            <person name="Yoshinaga Y."/>
            <person name="Zwiers L.-H."/>
            <person name="Turgeon B."/>
            <person name="Goodwin S."/>
            <person name="Spatafora J."/>
            <person name="Crous P."/>
            <person name="Grigoriev I."/>
        </authorList>
    </citation>
    <scope>NUCLEOTIDE SEQUENCE</scope>
    <source>
        <strain evidence="2">CBS 260.36</strain>
    </source>
</reference>
<dbReference type="PANTHER" id="PTHR43162:SF1">
    <property type="entry name" value="PRESTALK A DIFFERENTIATION PROTEIN A"/>
    <property type="match status" value="1"/>
</dbReference>
<sequence length="342" mass="37286">MASVIVFGASGKIGSVVAMTAAKLGAHVVLATRNMKKSIPGLNEEEQQDGGFARVEADLLKPDTVSSAIRSTMAKRAFVYRAFGSQDDMRSTLVAMKEAGVDFVVFLSSFTVPTDKFLRDVSPEDRIPYAHAQVEANLEDVCGAGNHIAVRPGAFASNLFRWQGAIKAGKEVRLFGSTFEQDNITQDDIGRVSGTILVSGPKLGQRKVYLYGPQILSLREAVIKIAEILNQEVKVVDLNDEEGLSQYIDSGMSEETARYMVRVFGSKQPGGEPRSKFVNYQEGVDNVQLYTGEPSTSFENWVVKCLDLAKFIAHACLILGINTGHFTLPIEAALVRVLLSSW</sequence>
<comment type="caution">
    <text evidence="2">The sequence shown here is derived from an EMBL/GenBank/DDBJ whole genome shotgun (WGS) entry which is preliminary data.</text>
</comment>
<dbReference type="InterPro" id="IPR036291">
    <property type="entry name" value="NAD(P)-bd_dom_sf"/>
</dbReference>
<name>A0A9P4IYH4_9PEZI</name>
<evidence type="ECO:0000259" key="1">
    <source>
        <dbReference type="Pfam" id="PF13460"/>
    </source>
</evidence>
<evidence type="ECO:0000313" key="2">
    <source>
        <dbReference type="EMBL" id="KAF2152212.1"/>
    </source>
</evidence>
<dbReference type="Gene3D" id="3.40.50.720">
    <property type="entry name" value="NAD(P)-binding Rossmann-like Domain"/>
    <property type="match status" value="1"/>
</dbReference>
<gene>
    <name evidence="2" type="ORF">K461DRAFT_143506</name>
</gene>
<dbReference type="SUPFAM" id="SSF51735">
    <property type="entry name" value="NAD(P)-binding Rossmann-fold domains"/>
    <property type="match status" value="1"/>
</dbReference>
<keyword evidence="3" id="KW-1185">Reference proteome</keyword>
<dbReference type="PANTHER" id="PTHR43162">
    <property type="match status" value="1"/>
</dbReference>
<accession>A0A9P4IYH4</accession>
<dbReference type="AlphaFoldDB" id="A0A9P4IYH4"/>